<keyword evidence="6 10" id="KW-0573">Peptidoglycan synthesis</keyword>
<reference evidence="13" key="1">
    <citation type="submission" date="2021-03" db="EMBL/GenBank/DDBJ databases">
        <title>Alkalibacter marinus sp. nov., isolated from tidal flat sediment.</title>
        <authorList>
            <person name="Namirimu T."/>
            <person name="Yang J.-A."/>
            <person name="Yang S.-H."/>
            <person name="Kim Y.-J."/>
            <person name="Kwon K.K."/>
        </authorList>
    </citation>
    <scope>NUCLEOTIDE SEQUENCE</scope>
    <source>
        <strain evidence="13">ES005</strain>
    </source>
</reference>
<dbReference type="NCBIfam" id="TIGR01133">
    <property type="entry name" value="murG"/>
    <property type="match status" value="1"/>
</dbReference>
<keyword evidence="14" id="KW-1185">Reference proteome</keyword>
<feature type="binding site" evidence="10">
    <location>
        <begin position="10"/>
        <end position="12"/>
    </location>
    <ligand>
        <name>UDP-N-acetyl-alpha-D-glucosamine</name>
        <dbReference type="ChEBI" id="CHEBI:57705"/>
    </ligand>
</feature>
<feature type="binding site" evidence="10">
    <location>
        <position position="196"/>
    </location>
    <ligand>
        <name>UDP-N-acetyl-alpha-D-glucosamine</name>
        <dbReference type="ChEBI" id="CHEBI:57705"/>
    </ligand>
</feature>
<evidence type="ECO:0000256" key="5">
    <source>
        <dbReference type="ARBA" id="ARBA00022960"/>
    </source>
</evidence>
<accession>A0A975AIQ6</accession>
<dbReference type="GO" id="GO:0005975">
    <property type="term" value="P:carbohydrate metabolic process"/>
    <property type="evidence" value="ECO:0007669"/>
    <property type="project" value="InterPro"/>
</dbReference>
<feature type="domain" description="Glycosyl transferase family 28 C-terminal" evidence="12">
    <location>
        <begin position="190"/>
        <end position="354"/>
    </location>
</feature>
<evidence type="ECO:0000313" key="14">
    <source>
        <dbReference type="Proteomes" id="UP000663499"/>
    </source>
</evidence>
<dbReference type="GO" id="GO:0005886">
    <property type="term" value="C:plasma membrane"/>
    <property type="evidence" value="ECO:0007669"/>
    <property type="project" value="UniProtKB-SubCell"/>
</dbReference>
<evidence type="ECO:0000256" key="4">
    <source>
        <dbReference type="ARBA" id="ARBA00022679"/>
    </source>
</evidence>
<dbReference type="SUPFAM" id="SSF53756">
    <property type="entry name" value="UDP-Glycosyltransferase/glycogen phosphorylase"/>
    <property type="match status" value="1"/>
</dbReference>
<evidence type="ECO:0000256" key="9">
    <source>
        <dbReference type="ARBA" id="ARBA00023316"/>
    </source>
</evidence>
<keyword evidence="7 10" id="KW-0472">Membrane</keyword>
<dbReference type="GO" id="GO:0071555">
    <property type="term" value="P:cell wall organization"/>
    <property type="evidence" value="ECO:0007669"/>
    <property type="project" value="UniProtKB-KW"/>
</dbReference>
<keyword evidence="5 10" id="KW-0133">Cell shape</keyword>
<comment type="pathway">
    <text evidence="10">Cell wall biogenesis; peptidoglycan biosynthesis.</text>
</comment>
<keyword evidence="2 10" id="KW-0132">Cell division</keyword>
<evidence type="ECO:0000259" key="11">
    <source>
        <dbReference type="Pfam" id="PF03033"/>
    </source>
</evidence>
<dbReference type="RefSeq" id="WP_207300260.1">
    <property type="nucleotide sequence ID" value="NZ_CP071444.1"/>
</dbReference>
<comment type="subcellular location">
    <subcellularLocation>
        <location evidence="10">Cell membrane</location>
        <topology evidence="10">Peripheral membrane protein</topology>
        <orientation evidence="10">Cytoplasmic side</orientation>
    </subcellularLocation>
</comment>
<dbReference type="InterPro" id="IPR004276">
    <property type="entry name" value="GlycoTrans_28_N"/>
</dbReference>
<dbReference type="CDD" id="cd03785">
    <property type="entry name" value="GT28_MurG"/>
    <property type="match status" value="1"/>
</dbReference>
<evidence type="ECO:0000256" key="1">
    <source>
        <dbReference type="ARBA" id="ARBA00022475"/>
    </source>
</evidence>
<organism evidence="13 14">
    <name type="scientific">Alkalibacter rhizosphaerae</name>
    <dbReference type="NCBI Taxonomy" id="2815577"/>
    <lineage>
        <taxon>Bacteria</taxon>
        <taxon>Bacillati</taxon>
        <taxon>Bacillota</taxon>
        <taxon>Clostridia</taxon>
        <taxon>Eubacteriales</taxon>
        <taxon>Eubacteriaceae</taxon>
        <taxon>Alkalibacter</taxon>
    </lineage>
</organism>
<comment type="caution">
    <text evidence="10">Lacks conserved residue(s) required for the propagation of feature annotation.</text>
</comment>
<proteinExistence type="inferred from homology"/>
<dbReference type="GO" id="GO:0008360">
    <property type="term" value="P:regulation of cell shape"/>
    <property type="evidence" value="ECO:0007669"/>
    <property type="project" value="UniProtKB-KW"/>
</dbReference>
<dbReference type="InterPro" id="IPR006009">
    <property type="entry name" value="GlcNAc_MurG"/>
</dbReference>
<dbReference type="PANTHER" id="PTHR21015:SF22">
    <property type="entry name" value="GLYCOSYLTRANSFERASE"/>
    <property type="match status" value="1"/>
</dbReference>
<gene>
    <name evidence="10 13" type="primary">murG</name>
    <name evidence="13" type="ORF">J0B03_02235</name>
</gene>
<comment type="catalytic activity">
    <reaction evidence="10">
        <text>di-trans,octa-cis-undecaprenyl diphospho-N-acetyl-alpha-D-muramoyl-L-alanyl-D-glutamyl-meso-2,6-diaminopimeloyl-D-alanyl-D-alanine + UDP-N-acetyl-alpha-D-glucosamine = di-trans,octa-cis-undecaprenyl diphospho-[N-acetyl-alpha-D-glucosaminyl-(1-&gt;4)]-N-acetyl-alpha-D-muramoyl-L-alanyl-D-glutamyl-meso-2,6-diaminopimeloyl-D-alanyl-D-alanine + UDP + H(+)</text>
        <dbReference type="Rhea" id="RHEA:31227"/>
        <dbReference type="ChEBI" id="CHEBI:15378"/>
        <dbReference type="ChEBI" id="CHEBI:57705"/>
        <dbReference type="ChEBI" id="CHEBI:58223"/>
        <dbReference type="ChEBI" id="CHEBI:61387"/>
        <dbReference type="ChEBI" id="CHEBI:61388"/>
        <dbReference type="EC" id="2.4.1.227"/>
    </reaction>
</comment>
<evidence type="ECO:0000256" key="2">
    <source>
        <dbReference type="ARBA" id="ARBA00022618"/>
    </source>
</evidence>
<dbReference type="GO" id="GO:0050511">
    <property type="term" value="F:undecaprenyldiphospho-muramoylpentapeptide beta-N-acetylglucosaminyltransferase activity"/>
    <property type="evidence" value="ECO:0007669"/>
    <property type="project" value="UniProtKB-UniRule"/>
</dbReference>
<keyword evidence="9 10" id="KW-0961">Cell wall biogenesis/degradation</keyword>
<comment type="similarity">
    <text evidence="10">Belongs to the glycosyltransferase 28 family. MurG subfamily.</text>
</comment>
<dbReference type="GO" id="GO:0051301">
    <property type="term" value="P:cell division"/>
    <property type="evidence" value="ECO:0007669"/>
    <property type="project" value="UniProtKB-KW"/>
</dbReference>
<keyword evidence="3 10" id="KW-0328">Glycosyltransferase</keyword>
<evidence type="ECO:0000256" key="3">
    <source>
        <dbReference type="ARBA" id="ARBA00022676"/>
    </source>
</evidence>
<evidence type="ECO:0000256" key="8">
    <source>
        <dbReference type="ARBA" id="ARBA00023306"/>
    </source>
</evidence>
<evidence type="ECO:0000256" key="6">
    <source>
        <dbReference type="ARBA" id="ARBA00022984"/>
    </source>
</evidence>
<name>A0A975AIQ6_9FIRM</name>
<dbReference type="InterPro" id="IPR007235">
    <property type="entry name" value="Glyco_trans_28_C"/>
</dbReference>
<sequence length="377" mass="41641">MKILIGAGGTGGHIYPGLALADMLKEKYPEADIRFVGTDRGMETTIVPNAGYPLETIRVKGFERKISMGTVQSIKELLLGMGDARKLLRSFDPDLVIGMGGYVCGPLLLLAARKNIPTVIHEQNAYPGATNRLLSRFVDKIGVSFPEATKWFPQEEKVFLCGNPVRKAFFQGDRKTLREKYGYGADDFIVLSVGGSLGATTLNNAVMYWLTNPPDDPSIRLIHITGKQRYDDFYQSMLDKGLDPDKSNWCKILSYSDVMHEIMALSDVAVSRAGAMSVAEIAASGIPAIFVPYPHATGNHQEFNAKSITEKGGGALILDADLKEEPFLLKNQLEEWAKHPEQLIEMKANVEKVAVEGAEELFYHAIKPLLERGQHER</sequence>
<dbReference type="PANTHER" id="PTHR21015">
    <property type="entry name" value="UDP-N-ACETYLGLUCOSAMINE--N-ACETYLMURAMYL-(PENTAPEPTIDE) PYROPHOSPHORYL-UNDECAPRENOL N-ACETYLGLUCOSAMINE TRANSFERASE 1"/>
    <property type="match status" value="1"/>
</dbReference>
<feature type="binding site" evidence="10">
    <location>
        <position position="124"/>
    </location>
    <ligand>
        <name>UDP-N-acetyl-alpha-D-glucosamine</name>
        <dbReference type="ChEBI" id="CHEBI:57705"/>
    </ligand>
</feature>
<evidence type="ECO:0000313" key="13">
    <source>
        <dbReference type="EMBL" id="QSX08919.1"/>
    </source>
</evidence>
<keyword evidence="8 10" id="KW-0131">Cell cycle</keyword>
<evidence type="ECO:0000256" key="7">
    <source>
        <dbReference type="ARBA" id="ARBA00023136"/>
    </source>
</evidence>
<evidence type="ECO:0000259" key="12">
    <source>
        <dbReference type="Pfam" id="PF04101"/>
    </source>
</evidence>
<dbReference type="KEGG" id="alka:J0B03_02235"/>
<feature type="domain" description="Glycosyltransferase family 28 N-terminal" evidence="11">
    <location>
        <begin position="3"/>
        <end position="142"/>
    </location>
</feature>
<feature type="binding site" evidence="10">
    <location>
        <position position="166"/>
    </location>
    <ligand>
        <name>UDP-N-acetyl-alpha-D-glucosamine</name>
        <dbReference type="ChEBI" id="CHEBI:57705"/>
    </ligand>
</feature>
<dbReference type="Gene3D" id="3.40.50.2000">
    <property type="entry name" value="Glycogen Phosphorylase B"/>
    <property type="match status" value="2"/>
</dbReference>
<comment type="function">
    <text evidence="10">Cell wall formation. Catalyzes the transfer of a GlcNAc subunit on undecaprenyl-pyrophosphoryl-MurNAc-pentapeptide (lipid intermediate I) to form undecaprenyl-pyrophosphoryl-MurNAc-(pentapeptide)GlcNAc (lipid intermediate II).</text>
</comment>
<dbReference type="Pfam" id="PF03033">
    <property type="entry name" value="Glyco_transf_28"/>
    <property type="match status" value="1"/>
</dbReference>
<evidence type="ECO:0000256" key="10">
    <source>
        <dbReference type="HAMAP-Rule" id="MF_00033"/>
    </source>
</evidence>
<dbReference type="Pfam" id="PF04101">
    <property type="entry name" value="Glyco_tran_28_C"/>
    <property type="match status" value="1"/>
</dbReference>
<dbReference type="GO" id="GO:0009252">
    <property type="term" value="P:peptidoglycan biosynthetic process"/>
    <property type="evidence" value="ECO:0007669"/>
    <property type="project" value="UniProtKB-UniRule"/>
</dbReference>
<dbReference type="HAMAP" id="MF_00033">
    <property type="entry name" value="MurG"/>
    <property type="match status" value="1"/>
</dbReference>
<protein>
    <recommendedName>
        <fullName evidence="10">UDP-N-acetylglucosamine--N-acetylmuramyl-(pentapeptide) pyrophosphoryl-undecaprenol N-acetylglucosamine transferase</fullName>
        <ecNumber evidence="10">2.4.1.227</ecNumber>
    </recommendedName>
    <alternativeName>
        <fullName evidence="10">Undecaprenyl-PP-MurNAc-pentapeptide-UDPGlcNAc GlcNAc transferase</fullName>
    </alternativeName>
</protein>
<dbReference type="Proteomes" id="UP000663499">
    <property type="component" value="Chromosome"/>
</dbReference>
<feature type="binding site" evidence="10">
    <location>
        <position position="301"/>
    </location>
    <ligand>
        <name>UDP-N-acetyl-alpha-D-glucosamine</name>
        <dbReference type="ChEBI" id="CHEBI:57705"/>
    </ligand>
</feature>
<dbReference type="AlphaFoldDB" id="A0A975AIQ6"/>
<keyword evidence="1 10" id="KW-1003">Cell membrane</keyword>
<dbReference type="EMBL" id="CP071444">
    <property type="protein sequence ID" value="QSX08919.1"/>
    <property type="molecule type" value="Genomic_DNA"/>
</dbReference>
<dbReference type="EC" id="2.4.1.227" evidence="10"/>
<keyword evidence="4 10" id="KW-0808">Transferase</keyword>